<feature type="compositionally biased region" description="Polar residues" evidence="1">
    <location>
        <begin position="664"/>
        <end position="695"/>
    </location>
</feature>
<feature type="region of interest" description="Disordered" evidence="1">
    <location>
        <begin position="294"/>
        <end position="405"/>
    </location>
</feature>
<reference evidence="2" key="1">
    <citation type="submission" date="2019-08" db="EMBL/GenBank/DDBJ databases">
        <title>The improved chromosome-level genome for the pearl oyster Pinctada fucata martensii using PacBio sequencing and Hi-C.</title>
        <authorList>
            <person name="Zheng Z."/>
        </authorList>
    </citation>
    <scope>NUCLEOTIDE SEQUENCE</scope>
    <source>
        <strain evidence="2">ZZ-2019</strain>
        <tissue evidence="2">Adductor muscle</tissue>
    </source>
</reference>
<feature type="compositionally biased region" description="Polar residues" evidence="1">
    <location>
        <begin position="354"/>
        <end position="368"/>
    </location>
</feature>
<keyword evidence="3" id="KW-1185">Reference proteome</keyword>
<feature type="compositionally biased region" description="Polar residues" evidence="1">
    <location>
        <begin position="753"/>
        <end position="770"/>
    </location>
</feature>
<comment type="caution">
    <text evidence="2">The sequence shown here is derived from an EMBL/GenBank/DDBJ whole genome shotgun (WGS) entry which is preliminary data.</text>
</comment>
<feature type="compositionally biased region" description="Low complexity" evidence="1">
    <location>
        <begin position="333"/>
        <end position="344"/>
    </location>
</feature>
<feature type="region of interest" description="Disordered" evidence="1">
    <location>
        <begin position="1"/>
        <end position="27"/>
    </location>
</feature>
<dbReference type="Proteomes" id="UP001186944">
    <property type="component" value="Unassembled WGS sequence"/>
</dbReference>
<feature type="region of interest" description="Disordered" evidence="1">
    <location>
        <begin position="629"/>
        <end position="710"/>
    </location>
</feature>
<feature type="region of interest" description="Disordered" evidence="1">
    <location>
        <begin position="79"/>
        <end position="218"/>
    </location>
</feature>
<accession>A0AA88XRX5</accession>
<feature type="region of interest" description="Disordered" evidence="1">
    <location>
        <begin position="729"/>
        <end position="781"/>
    </location>
</feature>
<feature type="region of interest" description="Disordered" evidence="1">
    <location>
        <begin position="422"/>
        <end position="475"/>
    </location>
</feature>
<feature type="region of interest" description="Disordered" evidence="1">
    <location>
        <begin position="488"/>
        <end position="536"/>
    </location>
</feature>
<dbReference type="EMBL" id="VSWD01000010">
    <property type="protein sequence ID" value="KAK3090548.1"/>
    <property type="molecule type" value="Genomic_DNA"/>
</dbReference>
<name>A0AA88XRX5_PINIB</name>
<protein>
    <submittedName>
        <fullName evidence="2">Uncharacterized protein</fullName>
    </submittedName>
</protein>
<feature type="compositionally biased region" description="Basic and acidic residues" evidence="1">
    <location>
        <begin position="427"/>
        <end position="438"/>
    </location>
</feature>
<feature type="compositionally biased region" description="Polar residues" evidence="1">
    <location>
        <begin position="506"/>
        <end position="515"/>
    </location>
</feature>
<evidence type="ECO:0000313" key="2">
    <source>
        <dbReference type="EMBL" id="KAK3090548.1"/>
    </source>
</evidence>
<sequence length="1315" mass="144994">MATHKPPGKMAAKSTTNDNPTSTSEPILFPSVEYIGPVYHSRVPRRTSSPTPLVLEKMNEKDFPVSHYLTRSVMRQCHQASAVPHSDQKKQKRRFTRIVYRAPKASKKTTVNKTTSRDMMTKTSPNRKESQVKSKISTLSSHAENKTPKRASVELSAESTKGNDSSPTKQDASSKEKKSGLVRKVKEVASRVKQSFQTSAEKKKSEERGQTEVKQMSGVQRMEIGSEVLKDAGTTKKQHFSGATTENLDVSLPVTCFGRGKVQLKKAQSPAKTQTLVRRRRRVLWVPRDELPEVSTPLKPRPLYIQPKENDVTEVQTEQTTHDCRDIRPALGSSTCSSVERSSSTVGLPEWKTESLQQRDNTRQNEQISGREELDEKSTSLQQQENEKIPEPVNETSRQDLVVGEKSAPSTVLIDRTSSFSNVKSYESQREVSSKDGSSDNTGTSSEQSEQFNTMNPTNEQPGTLPPPSSDLLNRTFTLPRTSCELNAGASLSQPSNVNCKPLMSPRTTITTGASSGIDKGLTSPKSSNTPGYRRKSLTTNEFRAALSSILLRRERIILMLRRLGVPDTFITSDKLCTSHLDAVLKEKLSQVQTVEEKTMCIQLMNHFSAARAVKQNLVSVKKLLMSENPVSSPKTHHDVSKERSELPHSKQSATNVPDVPLKVTSSTTTNQSFDPQIQSVRSTTRVQDLQTTSGQRKDCHHVQNQDGDCQQPDVCSTIALPPKAIEDVPSHHASEPMPSTSLNVSRKPKPTPRQSLVSNVAGQNRPESSTLREQEGLNSTHVHRVLKTPPVPVQRQSVTQPTVAAPVLSSAPIVHINRNPPVLPIQSSVTVYSVVQASSHAVSQKPSSHTHQVTASFPIQHCPSSTVPIGEPSDNAKYSSDNAIPIAVAQKPPSVAHQSAQPEKIAYLSDMGLQRTTCISASSGPLPLTTESSSTQRPVTCLDNGQRVQPLMSAEHRPSMLSSFLGRSGTQNVSVATTEVMPTPRPPNHPACPKPAEEQHTLGSYTDEKHLAIPSIVKGREVARDLSDFVANIPLDAVTEVEVSVRKANPEVHANKKRCVDDTEPEINAEAKRTRVESTDQQMNRLLVDKPASPHVPGAADTVMAATPSISDNIIVPYTRTVEPDHQERPASNSTQSGALQGMSASSRCETCIISWKLLSMYPYHFYCRTVTAESILGARLPSPGNVNVDGMDDAMLRQELSLMLRVGRHYGWKPHLYARDLVFRLFTVGELKNRVFRNLDPRKIVAIRQCINEKFRLNDFLFRVVCERFVNKAIRELFSTKLNYLMFEIEAHSAVHGIDQQVASVVAAVTNSS</sequence>
<feature type="compositionally biased region" description="Basic and acidic residues" evidence="1">
    <location>
        <begin position="200"/>
        <end position="211"/>
    </location>
</feature>
<feature type="compositionally biased region" description="Basic and acidic residues" evidence="1">
    <location>
        <begin position="115"/>
        <end position="132"/>
    </location>
</feature>
<feature type="compositionally biased region" description="Basic and acidic residues" evidence="1">
    <location>
        <begin position="172"/>
        <end position="190"/>
    </location>
</feature>
<evidence type="ECO:0000256" key="1">
    <source>
        <dbReference type="SAM" id="MobiDB-lite"/>
    </source>
</evidence>
<organism evidence="2 3">
    <name type="scientific">Pinctada imbricata</name>
    <name type="common">Atlantic pearl-oyster</name>
    <name type="synonym">Pinctada martensii</name>
    <dbReference type="NCBI Taxonomy" id="66713"/>
    <lineage>
        <taxon>Eukaryota</taxon>
        <taxon>Metazoa</taxon>
        <taxon>Spiralia</taxon>
        <taxon>Lophotrochozoa</taxon>
        <taxon>Mollusca</taxon>
        <taxon>Bivalvia</taxon>
        <taxon>Autobranchia</taxon>
        <taxon>Pteriomorphia</taxon>
        <taxon>Pterioida</taxon>
        <taxon>Pterioidea</taxon>
        <taxon>Pteriidae</taxon>
        <taxon>Pinctada</taxon>
    </lineage>
</organism>
<feature type="compositionally biased region" description="Polar residues" evidence="1">
    <location>
        <begin position="133"/>
        <end position="142"/>
    </location>
</feature>
<feature type="compositionally biased region" description="Polar residues" evidence="1">
    <location>
        <begin position="13"/>
        <end position="25"/>
    </location>
</feature>
<evidence type="ECO:0000313" key="3">
    <source>
        <dbReference type="Proteomes" id="UP001186944"/>
    </source>
</evidence>
<feature type="compositionally biased region" description="Basic and acidic residues" evidence="1">
    <location>
        <begin position="636"/>
        <end position="649"/>
    </location>
</feature>
<proteinExistence type="predicted"/>
<feature type="compositionally biased region" description="Polar residues" evidence="1">
    <location>
        <begin position="488"/>
        <end position="499"/>
    </location>
</feature>
<feature type="compositionally biased region" description="Pro residues" evidence="1">
    <location>
        <begin position="984"/>
        <end position="994"/>
    </location>
</feature>
<feature type="compositionally biased region" description="Polar residues" evidence="1">
    <location>
        <begin position="439"/>
        <end position="462"/>
    </location>
</feature>
<feature type="region of interest" description="Disordered" evidence="1">
    <location>
        <begin position="980"/>
        <end position="999"/>
    </location>
</feature>
<feature type="compositionally biased region" description="Polar residues" evidence="1">
    <location>
        <begin position="157"/>
        <end position="171"/>
    </location>
</feature>
<gene>
    <name evidence="2" type="ORF">FSP39_012612</name>
</gene>
<feature type="compositionally biased region" description="Basic and acidic residues" evidence="1">
    <location>
        <begin position="369"/>
        <end position="378"/>
    </location>
</feature>